<organism evidence="4 5">
    <name type="scientific">Saccharata proteae CBS 121410</name>
    <dbReference type="NCBI Taxonomy" id="1314787"/>
    <lineage>
        <taxon>Eukaryota</taxon>
        <taxon>Fungi</taxon>
        <taxon>Dikarya</taxon>
        <taxon>Ascomycota</taxon>
        <taxon>Pezizomycotina</taxon>
        <taxon>Dothideomycetes</taxon>
        <taxon>Dothideomycetes incertae sedis</taxon>
        <taxon>Botryosphaeriales</taxon>
        <taxon>Saccharataceae</taxon>
        <taxon>Saccharata</taxon>
    </lineage>
</organism>
<dbReference type="PANTHER" id="PTHR11603:SF132">
    <property type="entry name" value="C2H2-TYPE DOMAIN-CONTAINING PROTEIN"/>
    <property type="match status" value="1"/>
</dbReference>
<keyword evidence="5" id="KW-1185">Reference proteome</keyword>
<dbReference type="OrthoDB" id="444631at2759"/>
<dbReference type="Pfam" id="PF17863">
    <property type="entry name" value="AAA_lid_2"/>
    <property type="match status" value="1"/>
</dbReference>
<protein>
    <recommendedName>
        <fullName evidence="1">magnesium chelatase</fullName>
        <ecNumber evidence="1">6.6.1.1</ecNumber>
    </recommendedName>
</protein>
<dbReference type="EC" id="6.6.1.1" evidence="1"/>
<dbReference type="PANTHER" id="PTHR11603">
    <property type="entry name" value="AAA FAMILY ATPASE"/>
    <property type="match status" value="1"/>
</dbReference>
<evidence type="ECO:0000313" key="4">
    <source>
        <dbReference type="EMBL" id="KAF2083986.1"/>
    </source>
</evidence>
<name>A0A9P4LVD3_9PEZI</name>
<comment type="pathway">
    <text evidence="2">Porphyrin-containing compound metabolism.</text>
</comment>
<dbReference type="AlphaFoldDB" id="A0A9P4LVD3"/>
<dbReference type="InterPro" id="IPR052041">
    <property type="entry name" value="Nucleic_acid_metab_PIN/TRAM"/>
</dbReference>
<gene>
    <name evidence="4" type="ORF">K490DRAFT_69249</name>
</gene>
<sequence>MDDAGAPLVDKVGSLSDLELAALLCLVAEHHAIIEADEASLDALQEELQLIAARIFGLSCSVLECSDKTTIDDFGTGLLVEDEDISYFPSATSHHPEQENVLPSLGLTESRRTTHHFSPKAPVDNRKIANVVIAKNLDRAQHQVQIQALELIRGKRIFTRTAVHSVPKRFLFIALLSSATETGLTPHLNHQFFISHYHQEEDGLPNVEELKGSPHPGDDAASISSVVRPSLGLADASPKAHAGPPLFSHGDIDELIKLVSEVRMSSEVRAYLHNIVVFLRLHRAVAGGISAFATRHFVTLAKSLAPLHGTTYVAPSLVALAARKIYPHRIVITAPENERSMQWGSSLDAVKEALEGITVEDIIEDVLQQVEVPL</sequence>
<proteinExistence type="predicted"/>
<dbReference type="Proteomes" id="UP000799776">
    <property type="component" value="Unassembled WGS sequence"/>
</dbReference>
<evidence type="ECO:0000259" key="3">
    <source>
        <dbReference type="Pfam" id="PF17863"/>
    </source>
</evidence>
<evidence type="ECO:0000313" key="5">
    <source>
        <dbReference type="Proteomes" id="UP000799776"/>
    </source>
</evidence>
<reference evidence="4" key="1">
    <citation type="journal article" date="2020" name="Stud. Mycol.">
        <title>101 Dothideomycetes genomes: a test case for predicting lifestyles and emergence of pathogens.</title>
        <authorList>
            <person name="Haridas S."/>
            <person name="Albert R."/>
            <person name="Binder M."/>
            <person name="Bloem J."/>
            <person name="Labutti K."/>
            <person name="Salamov A."/>
            <person name="Andreopoulos B."/>
            <person name="Baker S."/>
            <person name="Barry K."/>
            <person name="Bills G."/>
            <person name="Bluhm B."/>
            <person name="Cannon C."/>
            <person name="Castanera R."/>
            <person name="Culley D."/>
            <person name="Daum C."/>
            <person name="Ezra D."/>
            <person name="Gonzalez J."/>
            <person name="Henrissat B."/>
            <person name="Kuo A."/>
            <person name="Liang C."/>
            <person name="Lipzen A."/>
            <person name="Lutzoni F."/>
            <person name="Magnuson J."/>
            <person name="Mondo S."/>
            <person name="Nolan M."/>
            <person name="Ohm R."/>
            <person name="Pangilinan J."/>
            <person name="Park H.-J."/>
            <person name="Ramirez L."/>
            <person name="Alfaro M."/>
            <person name="Sun H."/>
            <person name="Tritt A."/>
            <person name="Yoshinaga Y."/>
            <person name="Zwiers L.-H."/>
            <person name="Turgeon B."/>
            <person name="Goodwin S."/>
            <person name="Spatafora J."/>
            <person name="Crous P."/>
            <person name="Grigoriev I."/>
        </authorList>
    </citation>
    <scope>NUCLEOTIDE SEQUENCE</scope>
    <source>
        <strain evidence="4">CBS 121410</strain>
    </source>
</reference>
<accession>A0A9P4LVD3</accession>
<dbReference type="InterPro" id="IPR041628">
    <property type="entry name" value="ChlI/MoxR_AAA_lid"/>
</dbReference>
<evidence type="ECO:0000256" key="1">
    <source>
        <dbReference type="ARBA" id="ARBA00012825"/>
    </source>
</evidence>
<dbReference type="EMBL" id="ML978749">
    <property type="protein sequence ID" value="KAF2083986.1"/>
    <property type="molecule type" value="Genomic_DNA"/>
</dbReference>
<comment type="caution">
    <text evidence="4">The sequence shown here is derived from an EMBL/GenBank/DDBJ whole genome shotgun (WGS) entry which is preliminary data.</text>
</comment>
<feature type="domain" description="ChlI/MoxR AAA lid" evidence="3">
    <location>
        <begin position="280"/>
        <end position="339"/>
    </location>
</feature>
<dbReference type="GO" id="GO:0016851">
    <property type="term" value="F:magnesium chelatase activity"/>
    <property type="evidence" value="ECO:0007669"/>
    <property type="project" value="UniProtKB-EC"/>
</dbReference>
<dbReference type="Gene3D" id="1.10.8.80">
    <property type="entry name" value="Magnesium chelatase subunit I, C-Terminal domain"/>
    <property type="match status" value="1"/>
</dbReference>
<evidence type="ECO:0000256" key="2">
    <source>
        <dbReference type="ARBA" id="ARBA00023444"/>
    </source>
</evidence>